<dbReference type="Pfam" id="PF25359">
    <property type="entry name" value="PH_met_RdRP"/>
    <property type="match status" value="1"/>
</dbReference>
<sequence>MSVALRSVSFGNLVHVGKFISHFTRYAECDGVDSRKWLSALRNEKVAHAMFVDFEHDRNLLVVRFAVRDGEYHFAVE</sequence>
<dbReference type="WBParaSite" id="PEQ_0000901901-mRNA-1">
    <property type="protein sequence ID" value="PEQ_0000901901-mRNA-1"/>
    <property type="gene ID" value="PEQ_0000901901"/>
</dbReference>
<dbReference type="AlphaFoldDB" id="A0A914RVY9"/>
<evidence type="ECO:0000313" key="3">
    <source>
        <dbReference type="WBParaSite" id="PEQ_0000901901-mRNA-1"/>
    </source>
</evidence>
<organism evidence="2 3">
    <name type="scientific">Parascaris equorum</name>
    <name type="common">Equine roundworm</name>
    <dbReference type="NCBI Taxonomy" id="6256"/>
    <lineage>
        <taxon>Eukaryota</taxon>
        <taxon>Metazoa</taxon>
        <taxon>Ecdysozoa</taxon>
        <taxon>Nematoda</taxon>
        <taxon>Chromadorea</taxon>
        <taxon>Rhabditida</taxon>
        <taxon>Spirurina</taxon>
        <taxon>Ascaridomorpha</taxon>
        <taxon>Ascaridoidea</taxon>
        <taxon>Ascarididae</taxon>
        <taxon>Parascaris</taxon>
    </lineage>
</organism>
<keyword evidence="2" id="KW-1185">Reference proteome</keyword>
<accession>A0A914RVY9</accession>
<feature type="domain" description="PH-like" evidence="1">
    <location>
        <begin position="2"/>
        <end position="70"/>
    </location>
</feature>
<proteinExistence type="predicted"/>
<name>A0A914RVY9_PAREQ</name>
<evidence type="ECO:0000313" key="2">
    <source>
        <dbReference type="Proteomes" id="UP000887564"/>
    </source>
</evidence>
<evidence type="ECO:0000259" key="1">
    <source>
        <dbReference type="Pfam" id="PF25359"/>
    </source>
</evidence>
<protein>
    <recommendedName>
        <fullName evidence="1">PH-like domain-containing protein</fullName>
    </recommendedName>
</protein>
<reference evidence="3" key="1">
    <citation type="submission" date="2022-11" db="UniProtKB">
        <authorList>
            <consortium name="WormBaseParasite"/>
        </authorList>
    </citation>
    <scope>IDENTIFICATION</scope>
</reference>
<dbReference type="Proteomes" id="UP000887564">
    <property type="component" value="Unplaced"/>
</dbReference>
<dbReference type="InterPro" id="IPR057493">
    <property type="entry name" value="PH_RdRP-assoc"/>
</dbReference>